<dbReference type="PANTHER" id="PTHR47707">
    <property type="entry name" value="8-OXO-DGTP DIPHOSPHATASE"/>
    <property type="match status" value="1"/>
</dbReference>
<dbReference type="InterPro" id="IPR000086">
    <property type="entry name" value="NUDIX_hydrolase_dom"/>
</dbReference>
<evidence type="ECO:0000256" key="15">
    <source>
        <dbReference type="ARBA" id="ARBA00041979"/>
    </source>
</evidence>
<comment type="catalytic activity">
    <reaction evidence="11">
        <text>8-oxo-GTP + H2O = 8-oxo-GMP + diphosphate + H(+)</text>
        <dbReference type="Rhea" id="RHEA:67616"/>
        <dbReference type="ChEBI" id="CHEBI:15377"/>
        <dbReference type="ChEBI" id="CHEBI:15378"/>
        <dbReference type="ChEBI" id="CHEBI:33019"/>
        <dbReference type="ChEBI" id="CHEBI:143553"/>
        <dbReference type="ChEBI" id="CHEBI:145694"/>
    </reaction>
</comment>
<dbReference type="EC" id="3.6.1.55" evidence="12"/>
<dbReference type="GO" id="GO:0044715">
    <property type="term" value="F:8-oxo-dGDP phosphatase activity"/>
    <property type="evidence" value="ECO:0007669"/>
    <property type="project" value="TreeGrafter"/>
</dbReference>
<dbReference type="InterPro" id="IPR022998">
    <property type="entry name" value="ThiamineP_synth_TenI"/>
</dbReference>
<gene>
    <name evidence="18" type="ORF">A2637_02120</name>
</gene>
<dbReference type="Gene3D" id="3.90.79.10">
    <property type="entry name" value="Nucleoside Triphosphate Pyrophosphohydrolase"/>
    <property type="match status" value="1"/>
</dbReference>
<evidence type="ECO:0000256" key="10">
    <source>
        <dbReference type="ARBA" id="ARBA00035861"/>
    </source>
</evidence>
<accession>A0A1F6TKA8</accession>
<dbReference type="InterPro" id="IPR015797">
    <property type="entry name" value="NUDIX_hydrolase-like_dom_sf"/>
</dbReference>
<name>A0A1F6TKA8_9PROT</name>
<evidence type="ECO:0000256" key="5">
    <source>
        <dbReference type="ARBA" id="ARBA00022723"/>
    </source>
</evidence>
<dbReference type="PROSITE" id="PS00893">
    <property type="entry name" value="NUDIX_BOX"/>
    <property type="match status" value="1"/>
</dbReference>
<dbReference type="Pfam" id="PF14815">
    <property type="entry name" value="NUDIX_4"/>
    <property type="match status" value="1"/>
</dbReference>
<evidence type="ECO:0000313" key="19">
    <source>
        <dbReference type="Proteomes" id="UP000179360"/>
    </source>
</evidence>
<evidence type="ECO:0000313" key="18">
    <source>
        <dbReference type="EMBL" id="OGI45519.1"/>
    </source>
</evidence>
<dbReference type="PROSITE" id="PS51462">
    <property type="entry name" value="NUDIX"/>
    <property type="match status" value="1"/>
</dbReference>
<dbReference type="Gene3D" id="3.20.20.70">
    <property type="entry name" value="Aldolase class I"/>
    <property type="match status" value="1"/>
</dbReference>
<evidence type="ECO:0000256" key="7">
    <source>
        <dbReference type="ARBA" id="ARBA00022801"/>
    </source>
</evidence>
<keyword evidence="5" id="KW-0479">Metal-binding</keyword>
<keyword evidence="9" id="KW-0234">DNA repair</keyword>
<dbReference type="InterPro" id="IPR047127">
    <property type="entry name" value="MutT-like"/>
</dbReference>
<evidence type="ECO:0000256" key="3">
    <source>
        <dbReference type="ARBA" id="ARBA00022457"/>
    </source>
</evidence>
<dbReference type="GO" id="GO:0008413">
    <property type="term" value="F:8-oxo-7,8-dihydroguanosine triphosphate pyrophosphatase activity"/>
    <property type="evidence" value="ECO:0007669"/>
    <property type="project" value="TreeGrafter"/>
</dbReference>
<feature type="domain" description="Nudix hydrolase" evidence="17">
    <location>
        <begin position="7"/>
        <end position="135"/>
    </location>
</feature>
<organism evidence="18 19">
    <name type="scientific">Candidatus Muproteobacteria bacterium RIFCSPHIGHO2_01_FULL_65_16</name>
    <dbReference type="NCBI Taxonomy" id="1817764"/>
    <lineage>
        <taxon>Bacteria</taxon>
        <taxon>Pseudomonadati</taxon>
        <taxon>Pseudomonadota</taxon>
        <taxon>Candidatus Muproteobacteria</taxon>
    </lineage>
</organism>
<dbReference type="GO" id="GO:0009228">
    <property type="term" value="P:thiamine biosynthetic process"/>
    <property type="evidence" value="ECO:0007669"/>
    <property type="project" value="UniProtKB-KW"/>
</dbReference>
<comment type="catalytic activity">
    <reaction evidence="10">
        <text>8-oxo-dGTP + H2O = 8-oxo-dGMP + diphosphate + H(+)</text>
        <dbReference type="Rhea" id="RHEA:31575"/>
        <dbReference type="ChEBI" id="CHEBI:15377"/>
        <dbReference type="ChEBI" id="CHEBI:15378"/>
        <dbReference type="ChEBI" id="CHEBI:33019"/>
        <dbReference type="ChEBI" id="CHEBI:63224"/>
        <dbReference type="ChEBI" id="CHEBI:77896"/>
        <dbReference type="EC" id="3.6.1.55"/>
    </reaction>
</comment>
<evidence type="ECO:0000256" key="11">
    <source>
        <dbReference type="ARBA" id="ARBA00036904"/>
    </source>
</evidence>
<keyword evidence="8" id="KW-0460">Magnesium</keyword>
<dbReference type="GO" id="GO:0046872">
    <property type="term" value="F:metal ion binding"/>
    <property type="evidence" value="ECO:0007669"/>
    <property type="project" value="UniProtKB-KW"/>
</dbReference>
<dbReference type="NCBIfam" id="NF006530">
    <property type="entry name" value="PRK08999.1"/>
    <property type="match status" value="1"/>
</dbReference>
<evidence type="ECO:0000256" key="1">
    <source>
        <dbReference type="ARBA" id="ARBA00001946"/>
    </source>
</evidence>
<evidence type="ECO:0000256" key="8">
    <source>
        <dbReference type="ARBA" id="ARBA00022842"/>
    </source>
</evidence>
<proteinExistence type="inferred from homology"/>
<reference evidence="18 19" key="1">
    <citation type="journal article" date="2016" name="Nat. Commun.">
        <title>Thousands of microbial genomes shed light on interconnected biogeochemical processes in an aquifer system.</title>
        <authorList>
            <person name="Anantharaman K."/>
            <person name="Brown C.T."/>
            <person name="Hug L.A."/>
            <person name="Sharon I."/>
            <person name="Castelle C.J."/>
            <person name="Probst A.J."/>
            <person name="Thomas B.C."/>
            <person name="Singh A."/>
            <person name="Wilkins M.J."/>
            <person name="Karaoz U."/>
            <person name="Brodie E.L."/>
            <person name="Williams K.H."/>
            <person name="Hubbard S.S."/>
            <person name="Banfield J.F."/>
        </authorList>
    </citation>
    <scope>NUCLEOTIDE SEQUENCE [LARGE SCALE GENOMIC DNA]</scope>
</reference>
<evidence type="ECO:0000259" key="17">
    <source>
        <dbReference type="PROSITE" id="PS51462"/>
    </source>
</evidence>
<evidence type="ECO:0000256" key="14">
    <source>
        <dbReference type="ARBA" id="ARBA00041592"/>
    </source>
</evidence>
<dbReference type="Pfam" id="PF02581">
    <property type="entry name" value="TMP-TENI"/>
    <property type="match status" value="1"/>
</dbReference>
<evidence type="ECO:0000256" key="12">
    <source>
        <dbReference type="ARBA" id="ARBA00038905"/>
    </source>
</evidence>
<dbReference type="GO" id="GO:0006260">
    <property type="term" value="P:DNA replication"/>
    <property type="evidence" value="ECO:0007669"/>
    <property type="project" value="UniProtKB-KW"/>
</dbReference>
<dbReference type="InterPro" id="IPR036206">
    <property type="entry name" value="ThiamineP_synth_sf"/>
</dbReference>
<dbReference type="InterPro" id="IPR020476">
    <property type="entry name" value="Nudix_hydrolase"/>
</dbReference>
<evidence type="ECO:0000256" key="6">
    <source>
        <dbReference type="ARBA" id="ARBA00022763"/>
    </source>
</evidence>
<dbReference type="SUPFAM" id="SSF55811">
    <property type="entry name" value="Nudix"/>
    <property type="match status" value="1"/>
</dbReference>
<dbReference type="SUPFAM" id="SSF51391">
    <property type="entry name" value="Thiamin phosphate synthase"/>
    <property type="match status" value="1"/>
</dbReference>
<dbReference type="Proteomes" id="UP000179360">
    <property type="component" value="Unassembled WGS sequence"/>
</dbReference>
<dbReference type="STRING" id="1817764.A2637_02120"/>
<dbReference type="InterPro" id="IPR020084">
    <property type="entry name" value="NUDIX_hydrolase_CS"/>
</dbReference>
<dbReference type="PRINTS" id="PR00502">
    <property type="entry name" value="NUDIXFAMILY"/>
</dbReference>
<dbReference type="CDD" id="cd03425">
    <property type="entry name" value="NUDIX_MutT_NudA_like"/>
    <property type="match status" value="1"/>
</dbReference>
<keyword evidence="4" id="KW-0235">DNA replication</keyword>
<evidence type="ECO:0000256" key="2">
    <source>
        <dbReference type="ARBA" id="ARBA00005582"/>
    </source>
</evidence>
<evidence type="ECO:0000256" key="4">
    <source>
        <dbReference type="ARBA" id="ARBA00022705"/>
    </source>
</evidence>
<dbReference type="GO" id="GO:0044716">
    <property type="term" value="F:8-oxo-GDP phosphatase activity"/>
    <property type="evidence" value="ECO:0007669"/>
    <property type="project" value="TreeGrafter"/>
</dbReference>
<dbReference type="AlphaFoldDB" id="A0A1F6TKA8"/>
<keyword evidence="3" id="KW-0515">Mutator protein</keyword>
<dbReference type="CDD" id="cd00564">
    <property type="entry name" value="TMP_TenI"/>
    <property type="match status" value="1"/>
</dbReference>
<dbReference type="GO" id="GO:0035539">
    <property type="term" value="F:8-oxo-7,8-dihydrodeoxyguanosine triphosphate pyrophosphatase activity"/>
    <property type="evidence" value="ECO:0007669"/>
    <property type="project" value="UniProtKB-EC"/>
</dbReference>
<keyword evidence="7" id="KW-0378">Hydrolase</keyword>
<comment type="caution">
    <text evidence="18">The sequence shown here is derived from an EMBL/GenBank/DDBJ whole genome shotgun (WGS) entry which is preliminary data.</text>
</comment>
<dbReference type="GO" id="GO:0006281">
    <property type="term" value="P:DNA repair"/>
    <property type="evidence" value="ECO:0007669"/>
    <property type="project" value="UniProtKB-KW"/>
</dbReference>
<dbReference type="EMBL" id="MFSY01000071">
    <property type="protein sequence ID" value="OGI45519.1"/>
    <property type="molecule type" value="Genomic_DNA"/>
</dbReference>
<dbReference type="InterPro" id="IPR013785">
    <property type="entry name" value="Aldolase_TIM"/>
</dbReference>
<evidence type="ECO:0000256" key="13">
    <source>
        <dbReference type="ARBA" id="ARBA00040794"/>
    </source>
</evidence>
<dbReference type="PANTHER" id="PTHR47707:SF1">
    <property type="entry name" value="NUDIX HYDROLASE FAMILY PROTEIN"/>
    <property type="match status" value="1"/>
</dbReference>
<dbReference type="InterPro" id="IPR029119">
    <property type="entry name" value="MutY_C"/>
</dbReference>
<evidence type="ECO:0000256" key="16">
    <source>
        <dbReference type="ARBA" id="ARBA00042798"/>
    </source>
</evidence>
<evidence type="ECO:0000256" key="9">
    <source>
        <dbReference type="ARBA" id="ARBA00023204"/>
    </source>
</evidence>
<comment type="similarity">
    <text evidence="2">Belongs to the Nudix hydrolase family.</text>
</comment>
<sequence>MPSIAAERTMHVAVGIVTERGKVFVTRREAGSHRGGEWEFPGGKLNPGEDVLSALKRELHEELGMEVHAARALMQVRHAYPGEEVLLDVWRVTAYSGAPRGREGQEGRWAGPEELWSLDFSAADWPIRRRLWLPSLYLITDSRRFGRVEFLARLERALTAGARLIQLREPHMNDADYRTCAGVVIPLCHRHGAQVILHAAPEWAAELGADGVHLTTRRLMELTARPLETKYWVVASCHNAEELGRAKHIAADFAVLSPVARTTSHPGTEPLGWGNFRRLSVGANLPVYALGGMRARDLPRARAAGAHGLAMISGVWDALDPAAEVEKISRQD</sequence>
<keyword evidence="6" id="KW-0227">DNA damage</keyword>
<comment type="cofactor">
    <cofactor evidence="1">
        <name>Mg(2+)</name>
        <dbReference type="ChEBI" id="CHEBI:18420"/>
    </cofactor>
</comment>
<protein>
    <recommendedName>
        <fullName evidence="13">8-oxo-dGTP diphosphatase</fullName>
        <ecNumber evidence="12">3.6.1.55</ecNumber>
    </recommendedName>
    <alternativeName>
        <fullName evidence="16">7,8-dihydro-8-oxoguanine-triphosphatase</fullName>
    </alternativeName>
    <alternativeName>
        <fullName evidence="15">Mutator protein MutT</fullName>
    </alternativeName>
    <alternativeName>
        <fullName evidence="14">dGTP pyrophosphohydrolase</fullName>
    </alternativeName>
</protein>